<accession>A0ACC1HQ81</accession>
<gene>
    <name evidence="1" type="ORF">EV182_004172</name>
</gene>
<comment type="caution">
    <text evidence="1">The sequence shown here is derived from an EMBL/GenBank/DDBJ whole genome shotgun (WGS) entry which is preliminary data.</text>
</comment>
<organism evidence="1 2">
    <name type="scientific">Spiromyces aspiralis</name>
    <dbReference type="NCBI Taxonomy" id="68401"/>
    <lineage>
        <taxon>Eukaryota</taxon>
        <taxon>Fungi</taxon>
        <taxon>Fungi incertae sedis</taxon>
        <taxon>Zoopagomycota</taxon>
        <taxon>Kickxellomycotina</taxon>
        <taxon>Kickxellomycetes</taxon>
        <taxon>Kickxellales</taxon>
        <taxon>Kickxellaceae</taxon>
        <taxon>Spiromyces</taxon>
    </lineage>
</organism>
<sequence length="168" mass="18589">MPFFDFFAGATTPSSFPPETLPEIGFVGRSNVGKSTMLNSLGNSTMARVSEKPGMTQQINFYSAGKDFHIVDMPGYGFAYAKESVKETWVPLATKHSTNCNNQVFMVSARSNGGKGSGFNELRKEILHMMGLGKKYLAGVKRQEALARTQQQEILAKKNNKQGKRKRE</sequence>
<evidence type="ECO:0000313" key="1">
    <source>
        <dbReference type="EMBL" id="KAJ1678377.1"/>
    </source>
</evidence>
<proteinExistence type="predicted"/>
<dbReference type="Proteomes" id="UP001145114">
    <property type="component" value="Unassembled WGS sequence"/>
</dbReference>
<reference evidence="1" key="1">
    <citation type="submission" date="2022-06" db="EMBL/GenBank/DDBJ databases">
        <title>Phylogenomic reconstructions and comparative analyses of Kickxellomycotina fungi.</title>
        <authorList>
            <person name="Reynolds N.K."/>
            <person name="Stajich J.E."/>
            <person name="Barry K."/>
            <person name="Grigoriev I.V."/>
            <person name="Crous P."/>
            <person name="Smith M.E."/>
        </authorList>
    </citation>
    <scope>NUCLEOTIDE SEQUENCE</scope>
    <source>
        <strain evidence="1">RSA 2271</strain>
    </source>
</reference>
<keyword evidence="2" id="KW-1185">Reference proteome</keyword>
<dbReference type="EMBL" id="JAMZIH010001226">
    <property type="protein sequence ID" value="KAJ1678377.1"/>
    <property type="molecule type" value="Genomic_DNA"/>
</dbReference>
<protein>
    <submittedName>
        <fullName evidence="1">Uncharacterized protein</fullName>
    </submittedName>
</protein>
<evidence type="ECO:0000313" key="2">
    <source>
        <dbReference type="Proteomes" id="UP001145114"/>
    </source>
</evidence>
<name>A0ACC1HQ81_9FUNG</name>